<gene>
    <name evidence="1" type="ORF">HMPREF9441_00249</name>
</gene>
<organism evidence="1 2">
    <name type="scientific">Paraprevotella clara YIT 11840</name>
    <dbReference type="NCBI Taxonomy" id="762968"/>
    <lineage>
        <taxon>Bacteria</taxon>
        <taxon>Pseudomonadati</taxon>
        <taxon>Bacteroidota</taxon>
        <taxon>Bacteroidia</taxon>
        <taxon>Bacteroidales</taxon>
        <taxon>Prevotellaceae</taxon>
        <taxon>Paraprevotella</taxon>
    </lineage>
</organism>
<dbReference type="AlphaFoldDB" id="G5SLN1"/>
<dbReference type="EMBL" id="AFFY01000003">
    <property type="protein sequence ID" value="EHH01796.1"/>
    <property type="molecule type" value="Genomic_DNA"/>
</dbReference>
<dbReference type="Proteomes" id="UP000003598">
    <property type="component" value="Unassembled WGS sequence"/>
</dbReference>
<evidence type="ECO:0000313" key="2">
    <source>
        <dbReference type="Proteomes" id="UP000003598"/>
    </source>
</evidence>
<protein>
    <submittedName>
        <fullName evidence="1">Uncharacterized protein</fullName>
    </submittedName>
</protein>
<accession>G5SLN1</accession>
<proteinExistence type="predicted"/>
<sequence>MKLNFISKNNNKSGISTLFSSLFYSENELFLTFQTFTACHSTPLRKMTNHSQPNDFPISAE</sequence>
<keyword evidence="2" id="KW-1185">Reference proteome</keyword>
<evidence type="ECO:0000313" key="1">
    <source>
        <dbReference type="EMBL" id="EHH01796.1"/>
    </source>
</evidence>
<dbReference type="HOGENOM" id="CLU_2918470_0_0_10"/>
<reference evidence="1 2" key="1">
    <citation type="submission" date="2011-03" db="EMBL/GenBank/DDBJ databases">
        <authorList>
            <person name="Weinstock G."/>
            <person name="Sodergren E."/>
            <person name="Clifton S."/>
            <person name="Fulton L."/>
            <person name="Fulton B."/>
            <person name="Courtney L."/>
            <person name="Fronick C."/>
            <person name="Harrison M."/>
            <person name="Strong C."/>
            <person name="Farmer C."/>
            <person name="Delahaunty K."/>
            <person name="Markovic C."/>
            <person name="Hall O."/>
            <person name="Minx P."/>
            <person name="Tomlinson C."/>
            <person name="Mitreva M."/>
            <person name="Hou S."/>
            <person name="Chen J."/>
            <person name="Wollam A."/>
            <person name="Pepin K.H."/>
            <person name="Johnson M."/>
            <person name="Bhonagiri V."/>
            <person name="Zhang X."/>
            <person name="Suruliraj S."/>
            <person name="Warren W."/>
            <person name="Chinwalla A."/>
            <person name="Mardis E.R."/>
            <person name="Wilson R.K."/>
        </authorList>
    </citation>
    <scope>NUCLEOTIDE SEQUENCE [LARGE SCALE GENOMIC DNA]</scope>
    <source>
        <strain evidence="1 2">YIT 11840</strain>
    </source>
</reference>
<name>G5SLN1_9BACT</name>
<comment type="caution">
    <text evidence="1">The sequence shown here is derived from an EMBL/GenBank/DDBJ whole genome shotgun (WGS) entry which is preliminary data.</text>
</comment>
<dbReference type="STRING" id="762968.HMPREF9441_00249"/>